<keyword evidence="2" id="KW-0812">Transmembrane</keyword>
<feature type="transmembrane region" description="Helical" evidence="2">
    <location>
        <begin position="91"/>
        <end position="112"/>
    </location>
</feature>
<gene>
    <name evidence="3" type="ORF">DY023_06395</name>
</gene>
<comment type="caution">
    <text evidence="3">The sequence shown here is derived from an EMBL/GenBank/DDBJ whole genome shotgun (WGS) entry which is preliminary data.</text>
</comment>
<evidence type="ECO:0000313" key="3">
    <source>
        <dbReference type="EMBL" id="REJ06403.1"/>
    </source>
</evidence>
<evidence type="ECO:0000313" key="4">
    <source>
        <dbReference type="Proteomes" id="UP000262172"/>
    </source>
</evidence>
<dbReference type="Proteomes" id="UP000262172">
    <property type="component" value="Unassembled WGS sequence"/>
</dbReference>
<dbReference type="EMBL" id="QUAB01000035">
    <property type="protein sequence ID" value="REJ06403.1"/>
    <property type="molecule type" value="Genomic_DNA"/>
</dbReference>
<protein>
    <submittedName>
        <fullName evidence="3">Uncharacterized protein</fullName>
    </submittedName>
</protein>
<proteinExistence type="predicted"/>
<keyword evidence="4" id="KW-1185">Reference proteome</keyword>
<evidence type="ECO:0000256" key="2">
    <source>
        <dbReference type="SAM" id="Phobius"/>
    </source>
</evidence>
<reference evidence="3 4" key="1">
    <citation type="submission" date="2018-08" db="EMBL/GenBank/DDBJ databases">
        <title>Isolation, diversity and antifungal activity of Actinobacteria from cow dung.</title>
        <authorList>
            <person name="Ling L."/>
        </authorList>
    </citation>
    <scope>NUCLEOTIDE SEQUENCE [LARGE SCALE GENOMIC DNA]</scope>
    <source>
        <strain evidence="3 4">NEAU-LLE</strain>
    </source>
</reference>
<keyword evidence="2" id="KW-1133">Transmembrane helix</keyword>
<sequence>MYRSSYEAPEEVPADDAVVLPDALNLPALDEQTVAEQATAVQAAEPAPAAPYGTVPPVPTAVLPTAAPPAALPTAPPVARVRSRRALPLRALLFAGGGLVVAGIVATTIMLASGGRPVSVADAQDSLTVPYTPGQSGEYGGPVTRSTPPPSSAPTPTATVSPVQEPAPVQESPAPAPESKAPAPKPTRSTPPAPPSPSAPVAPAPLAFTGITENRGDNAIGIEIVKSYTLTMTGEPGSTASVEYGWKDAGSVTFDAAGRASLDIGRSVLTLIPGNPRVRAEYSDGTEGDPIEMRRKDIGI</sequence>
<organism evidence="3 4">
    <name type="scientific">Microbacterium bovistercoris</name>
    <dbReference type="NCBI Taxonomy" id="2293570"/>
    <lineage>
        <taxon>Bacteria</taxon>
        <taxon>Bacillati</taxon>
        <taxon>Actinomycetota</taxon>
        <taxon>Actinomycetes</taxon>
        <taxon>Micrococcales</taxon>
        <taxon>Microbacteriaceae</taxon>
        <taxon>Microbacterium</taxon>
    </lineage>
</organism>
<feature type="compositionally biased region" description="Low complexity" evidence="1">
    <location>
        <begin position="171"/>
        <end position="182"/>
    </location>
</feature>
<evidence type="ECO:0000256" key="1">
    <source>
        <dbReference type="SAM" id="MobiDB-lite"/>
    </source>
</evidence>
<feature type="compositionally biased region" description="Low complexity" evidence="1">
    <location>
        <begin position="154"/>
        <end position="163"/>
    </location>
</feature>
<dbReference type="AlphaFoldDB" id="A0A371NW68"/>
<feature type="region of interest" description="Disordered" evidence="1">
    <location>
        <begin position="281"/>
        <end position="300"/>
    </location>
</feature>
<dbReference type="RefSeq" id="WP_116241512.1">
    <property type="nucleotide sequence ID" value="NZ_QUAB01000035.1"/>
</dbReference>
<name>A0A371NW68_9MICO</name>
<keyword evidence="2" id="KW-0472">Membrane</keyword>
<dbReference type="OrthoDB" id="5084181at2"/>
<feature type="compositionally biased region" description="Pro residues" evidence="1">
    <location>
        <begin position="183"/>
        <end position="203"/>
    </location>
</feature>
<accession>A0A371NW68</accession>
<feature type="compositionally biased region" description="Basic and acidic residues" evidence="1">
    <location>
        <begin position="291"/>
        <end position="300"/>
    </location>
</feature>
<feature type="region of interest" description="Disordered" evidence="1">
    <location>
        <begin position="127"/>
        <end position="204"/>
    </location>
</feature>